<gene>
    <name evidence="1" type="ORF">CN311_02655</name>
</gene>
<name>A0A2A6FLL3_9HYPH</name>
<dbReference type="Proteomes" id="UP000219182">
    <property type="component" value="Unassembled WGS sequence"/>
</dbReference>
<accession>A0A2A6FLL3</accession>
<keyword evidence="2" id="KW-1185">Reference proteome</keyword>
<organism evidence="1 2">
    <name type="scientific">Mesorhizobium sanjuanii</name>
    <dbReference type="NCBI Taxonomy" id="2037900"/>
    <lineage>
        <taxon>Bacteria</taxon>
        <taxon>Pseudomonadati</taxon>
        <taxon>Pseudomonadota</taxon>
        <taxon>Alphaproteobacteria</taxon>
        <taxon>Hyphomicrobiales</taxon>
        <taxon>Phyllobacteriaceae</taxon>
        <taxon>Mesorhizobium</taxon>
    </lineage>
</organism>
<proteinExistence type="predicted"/>
<dbReference type="AlphaFoldDB" id="A0A2A6FLL3"/>
<evidence type="ECO:0000313" key="2">
    <source>
        <dbReference type="Proteomes" id="UP000219182"/>
    </source>
</evidence>
<sequence>MAIRSIDRFLLVVGFSTTRVGAFDAASKGCSIPSTLMIFAVRVVLFGQHHGEQAAVVIVDPGQIDRGAYCQGKRGGCGFDERWLVAEPAIMWRIGPCTSITSWPHYRHH</sequence>
<protein>
    <submittedName>
        <fullName evidence="1">Uncharacterized protein</fullName>
    </submittedName>
</protein>
<reference evidence="1 2" key="1">
    <citation type="submission" date="2017-09" db="EMBL/GenBank/DDBJ databases">
        <title>Mesorhizobum sanjuanii sp. nov. isolated from nodules of Lotus tenuis in saline-alkaline lowlands of Flooding Pampa.</title>
        <authorList>
            <person name="Sannazzaro A.I."/>
            <person name="Torres Tejerizo G.A."/>
            <person name="Fontana F."/>
            <person name="Cumpa Velazquez L.M."/>
            <person name="Hansen L."/>
            <person name="Pistorio M."/>
            <person name="Estrella M.J."/>
        </authorList>
    </citation>
    <scope>NUCLEOTIDE SEQUENCE [LARGE SCALE GENOMIC DNA]</scope>
    <source>
        <strain evidence="1 2">BSA136</strain>
    </source>
</reference>
<comment type="caution">
    <text evidence="1">The sequence shown here is derived from an EMBL/GenBank/DDBJ whole genome shotgun (WGS) entry which is preliminary data.</text>
</comment>
<dbReference type="EMBL" id="NWQG01000012">
    <property type="protein sequence ID" value="PDQ22623.1"/>
    <property type="molecule type" value="Genomic_DNA"/>
</dbReference>
<evidence type="ECO:0000313" key="1">
    <source>
        <dbReference type="EMBL" id="PDQ22623.1"/>
    </source>
</evidence>